<dbReference type="InterPro" id="IPR013210">
    <property type="entry name" value="LRR_N_plant-typ"/>
</dbReference>
<dbReference type="InterPro" id="IPR000719">
    <property type="entry name" value="Prot_kinase_dom"/>
</dbReference>
<evidence type="ECO:0000256" key="11">
    <source>
        <dbReference type="SAM" id="SignalP"/>
    </source>
</evidence>
<keyword evidence="3 10" id="KW-0812">Transmembrane</keyword>
<feature type="transmembrane region" description="Helical" evidence="10">
    <location>
        <begin position="777"/>
        <end position="796"/>
    </location>
</feature>
<dbReference type="Gene3D" id="3.80.10.10">
    <property type="entry name" value="Ribonuclease Inhibitor"/>
    <property type="match status" value="1"/>
</dbReference>
<keyword evidence="9" id="KW-0325">Glycoprotein</keyword>
<comment type="caution">
    <text evidence="13">The sequence shown here is derived from an EMBL/GenBank/DDBJ whole genome shotgun (WGS) entry which is preliminary data.</text>
</comment>
<organism evidence="13 14">
    <name type="scientific">Cucumis melo var. makuwa</name>
    <name type="common">Oriental melon</name>
    <dbReference type="NCBI Taxonomy" id="1194695"/>
    <lineage>
        <taxon>Eukaryota</taxon>
        <taxon>Viridiplantae</taxon>
        <taxon>Streptophyta</taxon>
        <taxon>Embryophyta</taxon>
        <taxon>Tracheophyta</taxon>
        <taxon>Spermatophyta</taxon>
        <taxon>Magnoliopsida</taxon>
        <taxon>eudicotyledons</taxon>
        <taxon>Gunneridae</taxon>
        <taxon>Pentapetalae</taxon>
        <taxon>rosids</taxon>
        <taxon>fabids</taxon>
        <taxon>Cucurbitales</taxon>
        <taxon>Cucurbitaceae</taxon>
        <taxon>Benincaseae</taxon>
        <taxon>Cucumis</taxon>
    </lineage>
</organism>
<feature type="transmembrane region" description="Helical" evidence="10">
    <location>
        <begin position="854"/>
        <end position="878"/>
    </location>
</feature>
<dbReference type="Pfam" id="PF00069">
    <property type="entry name" value="Pkinase"/>
    <property type="match status" value="1"/>
</dbReference>
<dbReference type="OrthoDB" id="676979at2759"/>
<dbReference type="Pfam" id="PF04654">
    <property type="entry name" value="DUF599"/>
    <property type="match status" value="1"/>
</dbReference>
<dbReference type="InterPro" id="IPR011009">
    <property type="entry name" value="Kinase-like_dom_sf"/>
</dbReference>
<name>A0A5A7TPI8_CUCMM</name>
<dbReference type="PANTHER" id="PTHR48007:SF56">
    <property type="entry name" value="LOW QUALITY PROTEIN: PROTEIN STRUBBELIG-RECEPTOR FAMILY 2"/>
    <property type="match status" value="1"/>
</dbReference>
<dbReference type="PROSITE" id="PS50011">
    <property type="entry name" value="PROTEIN_KINASE_DOM"/>
    <property type="match status" value="1"/>
</dbReference>
<evidence type="ECO:0000256" key="1">
    <source>
        <dbReference type="ARBA" id="ARBA00004167"/>
    </source>
</evidence>
<gene>
    <name evidence="13" type="ORF">E6C27_scaffold236G00460</name>
</gene>
<dbReference type="PANTHER" id="PTHR48007">
    <property type="entry name" value="LEUCINE-RICH REPEAT RECEPTOR-LIKE PROTEIN KINASE PXC1"/>
    <property type="match status" value="1"/>
</dbReference>
<feature type="chain" id="PRO_5023105179" evidence="11">
    <location>
        <begin position="24"/>
        <end position="905"/>
    </location>
</feature>
<accession>A0A5A7TPI8</accession>
<keyword evidence="6 10" id="KW-1133">Transmembrane helix</keyword>
<evidence type="ECO:0000256" key="4">
    <source>
        <dbReference type="ARBA" id="ARBA00022729"/>
    </source>
</evidence>
<dbReference type="Pfam" id="PF13855">
    <property type="entry name" value="LRR_8"/>
    <property type="match status" value="1"/>
</dbReference>
<dbReference type="GO" id="GO:0005524">
    <property type="term" value="F:ATP binding"/>
    <property type="evidence" value="ECO:0007669"/>
    <property type="project" value="InterPro"/>
</dbReference>
<dbReference type="FunFam" id="3.80.10.10:FF:000062">
    <property type="entry name" value="protein STRUBBELIG-RECEPTOR FAMILY 3"/>
    <property type="match status" value="2"/>
</dbReference>
<feature type="domain" description="Protein kinase" evidence="12">
    <location>
        <begin position="388"/>
        <end position="662"/>
    </location>
</feature>
<dbReference type="InterPro" id="IPR001611">
    <property type="entry name" value="Leu-rich_rpt"/>
</dbReference>
<feature type="signal peptide" evidence="11">
    <location>
        <begin position="1"/>
        <end position="23"/>
    </location>
</feature>
<evidence type="ECO:0000256" key="10">
    <source>
        <dbReference type="SAM" id="Phobius"/>
    </source>
</evidence>
<dbReference type="GO" id="GO:0004672">
    <property type="term" value="F:protein kinase activity"/>
    <property type="evidence" value="ECO:0007669"/>
    <property type="project" value="InterPro"/>
</dbReference>
<dbReference type="Pfam" id="PF08263">
    <property type="entry name" value="LRRNT_2"/>
    <property type="match status" value="1"/>
</dbReference>
<dbReference type="Gene3D" id="3.30.200.20">
    <property type="entry name" value="Phosphorylase Kinase, domain 1"/>
    <property type="match status" value="1"/>
</dbReference>
<comment type="subcellular location">
    <subcellularLocation>
        <location evidence="1">Membrane</location>
        <topology evidence="1">Single-pass membrane protein</topology>
    </subcellularLocation>
</comment>
<dbReference type="AlphaFoldDB" id="A0A5A7TPI8"/>
<dbReference type="SUPFAM" id="SSF52058">
    <property type="entry name" value="L domain-like"/>
    <property type="match status" value="1"/>
</dbReference>
<evidence type="ECO:0000259" key="12">
    <source>
        <dbReference type="PROSITE" id="PS50011"/>
    </source>
</evidence>
<dbReference type="Gene3D" id="1.10.510.10">
    <property type="entry name" value="Transferase(Phosphotransferase) domain 1"/>
    <property type="match status" value="1"/>
</dbReference>
<sequence length="905" mass="100410">MAQLLRPLQYFNVFVFLTILTSAVQCFTDPLDVIALLDLYSTLNYPPVLKGWRKDGGDPCDGTWTGVFCVGSSVINLTLNRLNLSGNLGDQLYLLHNLKQLDVSSNTVLGEIPCGLPPNIINMNLSHNALSGPIGNVFSGLQNLVEMDLSYNELTGDLSSSFASLTNLNRLFLQKNKFTGPVSYLSDLPLTDLNIQDNYFSGIIPEHFKTIPNLWIAGNRFDLSNSPPWDLSVETTPLTQNNSNPQLTEPIIIEKCPYKKKVGKGRERLGPGGIAMMAGGGGFAIIFAALFVAICKTQICAKQRSMKHIAMCLPVSKAEDGYSTAPDGSPHILSLSSPVVVGGPNRACPTCCARTERGYSRSFSERTSFPGKTKAYTVAELESATNMYSEENLLGEGSLGSVYKAEFPDGQILAVKRVDMVALSFTEEQYFLDVVCTVSRLRHPNIVSLLGYSVENGEHLLAYEYVRNLSLDDALHSVAHNPLSWSVRVQIAHGVAKALDYLHNAFFPPFAHCNLKAANILLDEELMPKICDCGLSVLKPLVSNRAAQITIADTAYFAPEYGQYGIDYTKSDVYAFGVLFLELITGKKPNDLRPGMEQSLSRWASFQLHDCGNLDEIIDPDIKGTLSSKVLSRCADIITLCIQPVMERRPPMFAIVGYLASIQRKVEMEKCAAVESKVVDIFEKSFRTTNTGILKYPKKTVIGINAINRRYWVRAMMEDVSKNGVLAVQTLRNNIMASTLLASTAIMLCSLIAVLMTSGGRSESPLVVLNERSQFSFSIKFFAILLCFLVAFLFNVQSIRYYSHASILINTPFKKIAIDGHHQRLTTEYVAATVNRGSYFWSLGLRAFYFSFPLFLWIFGPIPMFSSSFLLVFMLYFLDATFELCWTEGNLDYHPQRDEEEEIGK</sequence>
<evidence type="ECO:0000256" key="9">
    <source>
        <dbReference type="ARBA" id="ARBA00023180"/>
    </source>
</evidence>
<proteinExistence type="predicted"/>
<dbReference type="InterPro" id="IPR006747">
    <property type="entry name" value="DUF599"/>
</dbReference>
<evidence type="ECO:0000256" key="5">
    <source>
        <dbReference type="ARBA" id="ARBA00022737"/>
    </source>
</evidence>
<dbReference type="FunFam" id="3.30.200.20:FF:000125">
    <property type="entry name" value="Protein STRUBBELIG-RECEPTOR FAMILY 8"/>
    <property type="match status" value="1"/>
</dbReference>
<dbReference type="GO" id="GO:0016020">
    <property type="term" value="C:membrane"/>
    <property type="evidence" value="ECO:0007669"/>
    <property type="project" value="UniProtKB-SubCell"/>
</dbReference>
<feature type="transmembrane region" description="Helical" evidence="10">
    <location>
        <begin position="735"/>
        <end position="757"/>
    </location>
</feature>
<evidence type="ECO:0000256" key="2">
    <source>
        <dbReference type="ARBA" id="ARBA00022614"/>
    </source>
</evidence>
<reference evidence="13 14" key="1">
    <citation type="submission" date="2019-08" db="EMBL/GenBank/DDBJ databases">
        <title>Draft genome sequences of two oriental melons (Cucumis melo L. var makuwa).</title>
        <authorList>
            <person name="Kwon S.-Y."/>
        </authorList>
    </citation>
    <scope>NUCLEOTIDE SEQUENCE [LARGE SCALE GENOMIC DNA]</scope>
    <source>
        <strain evidence="14">cv. SW 3</strain>
        <tissue evidence="13">Leaf</tissue>
    </source>
</reference>
<protein>
    <submittedName>
        <fullName evidence="13">Protein STRUBBELIG-RECEPTOR FAMILY 2-like</fullName>
    </submittedName>
</protein>
<evidence type="ECO:0000313" key="13">
    <source>
        <dbReference type="EMBL" id="KAA0043717.1"/>
    </source>
</evidence>
<evidence type="ECO:0000256" key="3">
    <source>
        <dbReference type="ARBA" id="ARBA00022692"/>
    </source>
</evidence>
<evidence type="ECO:0000256" key="6">
    <source>
        <dbReference type="ARBA" id="ARBA00022989"/>
    </source>
</evidence>
<dbReference type="InterPro" id="IPR046959">
    <property type="entry name" value="PRK1-6/SRF4-like"/>
</dbReference>
<dbReference type="InterPro" id="IPR032675">
    <property type="entry name" value="LRR_dom_sf"/>
</dbReference>
<keyword evidence="8" id="KW-0675">Receptor</keyword>
<evidence type="ECO:0000256" key="7">
    <source>
        <dbReference type="ARBA" id="ARBA00023136"/>
    </source>
</evidence>
<keyword evidence="5" id="KW-0677">Repeat</keyword>
<evidence type="ECO:0000313" key="14">
    <source>
        <dbReference type="Proteomes" id="UP000321393"/>
    </source>
</evidence>
<dbReference type="EMBL" id="SSTE01014973">
    <property type="protein sequence ID" value="KAA0043717.1"/>
    <property type="molecule type" value="Genomic_DNA"/>
</dbReference>
<dbReference type="Pfam" id="PF00560">
    <property type="entry name" value="LRR_1"/>
    <property type="match status" value="1"/>
</dbReference>
<keyword evidence="2" id="KW-0433">Leucine-rich repeat</keyword>
<evidence type="ECO:0000256" key="8">
    <source>
        <dbReference type="ARBA" id="ARBA00023170"/>
    </source>
</evidence>
<keyword evidence="4 11" id="KW-0732">Signal</keyword>
<dbReference type="SUPFAM" id="SSF56112">
    <property type="entry name" value="Protein kinase-like (PK-like)"/>
    <property type="match status" value="1"/>
</dbReference>
<dbReference type="FunFam" id="1.10.510.10:FF:000479">
    <property type="entry name" value="Leucine-rich repeat receptor-like protein kinase"/>
    <property type="match status" value="1"/>
</dbReference>
<feature type="transmembrane region" description="Helical" evidence="10">
    <location>
        <begin position="274"/>
        <end position="295"/>
    </location>
</feature>
<keyword evidence="7 10" id="KW-0472">Membrane</keyword>
<dbReference type="Proteomes" id="UP000321393">
    <property type="component" value="Unassembled WGS sequence"/>
</dbReference>